<dbReference type="AlphaFoldDB" id="A0A1C3KYB0"/>
<name>A0A1C3KYB0_PLAMA</name>
<dbReference type="Pfam" id="PF26188">
    <property type="entry name" value="RESC6"/>
    <property type="match status" value="1"/>
</dbReference>
<evidence type="ECO:0000313" key="2">
    <source>
        <dbReference type="EMBL" id="SBT79183.1"/>
    </source>
</evidence>
<organism evidence="2 3">
    <name type="scientific">Plasmodium malariae</name>
    <dbReference type="NCBI Taxonomy" id="5858"/>
    <lineage>
        <taxon>Eukaryota</taxon>
        <taxon>Sar</taxon>
        <taxon>Alveolata</taxon>
        <taxon>Apicomplexa</taxon>
        <taxon>Aconoidasida</taxon>
        <taxon>Haemosporida</taxon>
        <taxon>Plasmodiidae</taxon>
        <taxon>Plasmodium</taxon>
        <taxon>Plasmodium (Plasmodium)</taxon>
    </lineage>
</organism>
<dbReference type="Proteomes" id="UP000219799">
    <property type="component" value="Chromosome 8"/>
</dbReference>
<dbReference type="EMBL" id="LT594496">
    <property type="protein sequence ID" value="SBT79183.1"/>
    <property type="molecule type" value="Genomic_DNA"/>
</dbReference>
<protein>
    <recommendedName>
        <fullName evidence="1">RNA-editing substrate-binding complex 6 protein domain-containing protein</fullName>
    </recommendedName>
</protein>
<dbReference type="InterPro" id="IPR058917">
    <property type="entry name" value="RESC6_dom"/>
</dbReference>
<gene>
    <name evidence="2" type="primary">PmlGA01_080014500</name>
    <name evidence="2" type="ORF">PMLGA01_080014500</name>
</gene>
<evidence type="ECO:0000313" key="3">
    <source>
        <dbReference type="Proteomes" id="UP000219799"/>
    </source>
</evidence>
<feature type="domain" description="RNA-editing substrate-binding complex 6 protein" evidence="1">
    <location>
        <begin position="121"/>
        <end position="276"/>
    </location>
</feature>
<reference evidence="2 3" key="1">
    <citation type="submission" date="2016-06" db="EMBL/GenBank/DDBJ databases">
        <authorList>
            <consortium name="Pathogen Informatics"/>
        </authorList>
    </citation>
    <scope>NUCLEOTIDE SEQUENCE [LARGE SCALE GENOMIC DNA]</scope>
    <source>
        <strain evidence="2">PmlGA01</strain>
    </source>
</reference>
<proteinExistence type="predicted"/>
<accession>A0A1C3KYB0</accession>
<dbReference type="VEuPathDB" id="PlasmoDB:PmUG01_08027600"/>
<sequence>MLKFKNVITESANVNTVNYFFKRFVSKVNHNIVYKNKYEGDIKNEKEIKIKHMTSSVLCIFSNMLLKENIKNDFIWKKIEKRSYELIDKFEVGEIASFLFCLSKIRYETNLYDSFIPIIKKKCEYFNTSNLAMLISTYSKRKKENLIIFLKEELKKKVHTLYNIVEISMILNALVKCKINDEDLFVKLSSIIMDNIMHSHVHVRDICVITYCFACILYKNMNIFKTLSQKIILLMYDINLMDLCRILYSYMKINKNFNHILKICTYKLTTVMDKSSIDDVINCIHFLPNIKEIIENYELIYGKGEYVKDDTNFNYSINYINLFNYIINIFNEKLISYVNLLNCNQISNLFYIYSRYNILIKLLKELKIYVLYSLSILLKNYENNNMYDFHLLDVNKIFIKENTEKWKTEKWKTEKWKTENCKTENCKTENCKTEKCKTEKCKTEECKKDNVNKCLNACEYENLKNNLLRLLNHWEDDIEMFINNYDICLIQDIIKVLNILLILNYTHNSIIHNIKNYIIINYKNINEHNAYTLLFYFQKLNIINDGEDLTEILKCKMKQLKHKQATAQ</sequence>
<evidence type="ECO:0000259" key="1">
    <source>
        <dbReference type="Pfam" id="PF26188"/>
    </source>
</evidence>